<proteinExistence type="predicted"/>
<accession>A0A2P2N1W2</accession>
<reference evidence="1" key="1">
    <citation type="submission" date="2018-02" db="EMBL/GenBank/DDBJ databases">
        <title>Rhizophora mucronata_Transcriptome.</title>
        <authorList>
            <person name="Meera S.P."/>
            <person name="Sreeshan A."/>
            <person name="Augustine A."/>
        </authorList>
    </citation>
    <scope>NUCLEOTIDE SEQUENCE</scope>
    <source>
        <tissue evidence="1">Leaf</tissue>
    </source>
</reference>
<organism evidence="1">
    <name type="scientific">Rhizophora mucronata</name>
    <name type="common">Asiatic mangrove</name>
    <dbReference type="NCBI Taxonomy" id="61149"/>
    <lineage>
        <taxon>Eukaryota</taxon>
        <taxon>Viridiplantae</taxon>
        <taxon>Streptophyta</taxon>
        <taxon>Embryophyta</taxon>
        <taxon>Tracheophyta</taxon>
        <taxon>Spermatophyta</taxon>
        <taxon>Magnoliopsida</taxon>
        <taxon>eudicotyledons</taxon>
        <taxon>Gunneridae</taxon>
        <taxon>Pentapetalae</taxon>
        <taxon>rosids</taxon>
        <taxon>fabids</taxon>
        <taxon>Malpighiales</taxon>
        <taxon>Rhizophoraceae</taxon>
        <taxon>Rhizophora</taxon>
    </lineage>
</organism>
<name>A0A2P2N1W2_RHIMU</name>
<protein>
    <submittedName>
        <fullName evidence="1">Uncharacterized protein</fullName>
    </submittedName>
</protein>
<dbReference type="AlphaFoldDB" id="A0A2P2N1W2"/>
<dbReference type="EMBL" id="GGEC01055974">
    <property type="protein sequence ID" value="MBX36458.1"/>
    <property type="molecule type" value="Transcribed_RNA"/>
</dbReference>
<evidence type="ECO:0000313" key="1">
    <source>
        <dbReference type="EMBL" id="MBX36458.1"/>
    </source>
</evidence>
<sequence>MPCLYLCINKNIHTAESTFLPSKVQTYGIQKKGDGFPSL</sequence>